<comment type="caution">
    <text evidence="3">The sequence shown here is derived from an EMBL/GenBank/DDBJ whole genome shotgun (WGS) entry which is preliminary data.</text>
</comment>
<dbReference type="EMBL" id="CAMAPF010000129">
    <property type="protein sequence ID" value="CAH9105227.1"/>
    <property type="molecule type" value="Genomic_DNA"/>
</dbReference>
<accession>A0AAV0DMF6</accession>
<dbReference type="Pfam" id="PF00450">
    <property type="entry name" value="Peptidase_S10"/>
    <property type="match status" value="1"/>
</dbReference>
<dbReference type="InterPro" id="IPR001563">
    <property type="entry name" value="Peptidase_S10"/>
</dbReference>
<dbReference type="GO" id="GO:0019748">
    <property type="term" value="P:secondary metabolic process"/>
    <property type="evidence" value="ECO:0007669"/>
    <property type="project" value="TreeGrafter"/>
</dbReference>
<sequence length="470" mass="52909">MVKKVVVLAAFFLHLCSNMIVRSGAAGSLVKFLPGFNGSLPFELESGYLGVGDSEDVQLFYYFIKSESNPKSDPLLLWVSGGPGCSSLSGLLFEIGPLMFGPKIPENITETVPTLISQPNSWTKVANIIFLDMPAGTGFSYAKTKADQQSTTIQACQQSYEFLLKWLVDHPEFVSNPFYMGGDSYAGAFIPIITQIISDGNDKGINTKINLKGYVLGNPYTAPDYDNYKVPYAHGMGLISDEFFESWKKSCEGEIYDIIRPDNVKCSEVVQSFQTMVFGINPLHISEPLCMPPLLRSQEGFAHTRRLLEKFNHLTGATVPSSKFCRWLVYIFAELWANHESVQEALNVKKGSIGRWERCNHDLDYNGTTIDLIPYHQKLSARGYRSLIYSGDHDFVITFISTQAWIRALNYSIIDEWRPWIVDREVAGFTRTYSNNMTFATVKGAGHTAAEYKPQECQTMMKRWFSYDPL</sequence>
<dbReference type="PRINTS" id="PR00724">
    <property type="entry name" value="CRBOXYPTASEC"/>
</dbReference>
<evidence type="ECO:0000256" key="2">
    <source>
        <dbReference type="SAM" id="SignalP"/>
    </source>
</evidence>
<dbReference type="GO" id="GO:0004185">
    <property type="term" value="F:serine-type carboxypeptidase activity"/>
    <property type="evidence" value="ECO:0007669"/>
    <property type="project" value="InterPro"/>
</dbReference>
<gene>
    <name evidence="3" type="ORF">CEPIT_LOCUS17105</name>
</gene>
<evidence type="ECO:0000256" key="1">
    <source>
        <dbReference type="ARBA" id="ARBA00009431"/>
    </source>
</evidence>
<dbReference type="Gene3D" id="3.40.50.1820">
    <property type="entry name" value="alpha/beta hydrolase"/>
    <property type="match status" value="1"/>
</dbReference>
<dbReference type="Proteomes" id="UP001152523">
    <property type="component" value="Unassembled WGS sequence"/>
</dbReference>
<dbReference type="PANTHER" id="PTHR11802:SF29">
    <property type="entry name" value="SERINE CARBOXYPEPTIDASE-LIKE 19"/>
    <property type="match status" value="1"/>
</dbReference>
<dbReference type="AlphaFoldDB" id="A0AAV0DMF6"/>
<proteinExistence type="inferred from homology"/>
<name>A0AAV0DMF6_9ASTE</name>
<evidence type="ECO:0000313" key="4">
    <source>
        <dbReference type="Proteomes" id="UP001152523"/>
    </source>
</evidence>
<dbReference type="PANTHER" id="PTHR11802">
    <property type="entry name" value="SERINE PROTEASE FAMILY S10 SERINE CARBOXYPEPTIDASE"/>
    <property type="match status" value="1"/>
</dbReference>
<dbReference type="InterPro" id="IPR029058">
    <property type="entry name" value="AB_hydrolase_fold"/>
</dbReference>
<dbReference type="GO" id="GO:0006508">
    <property type="term" value="P:proteolysis"/>
    <property type="evidence" value="ECO:0007669"/>
    <property type="project" value="InterPro"/>
</dbReference>
<protein>
    <submittedName>
        <fullName evidence="3">Uncharacterized protein</fullName>
    </submittedName>
</protein>
<evidence type="ECO:0000313" key="3">
    <source>
        <dbReference type="EMBL" id="CAH9105227.1"/>
    </source>
</evidence>
<dbReference type="GO" id="GO:0016747">
    <property type="term" value="F:acyltransferase activity, transferring groups other than amino-acyl groups"/>
    <property type="evidence" value="ECO:0007669"/>
    <property type="project" value="TreeGrafter"/>
</dbReference>
<dbReference type="SUPFAM" id="SSF53474">
    <property type="entry name" value="alpha/beta-Hydrolases"/>
    <property type="match status" value="1"/>
</dbReference>
<comment type="similarity">
    <text evidence="1">Belongs to the peptidase S10 family.</text>
</comment>
<keyword evidence="4" id="KW-1185">Reference proteome</keyword>
<keyword evidence="2" id="KW-0732">Signal</keyword>
<reference evidence="3" key="1">
    <citation type="submission" date="2022-07" db="EMBL/GenBank/DDBJ databases">
        <authorList>
            <person name="Macas J."/>
            <person name="Novak P."/>
            <person name="Neumann P."/>
        </authorList>
    </citation>
    <scope>NUCLEOTIDE SEQUENCE</scope>
</reference>
<feature type="chain" id="PRO_5043494047" evidence="2">
    <location>
        <begin position="27"/>
        <end position="470"/>
    </location>
</feature>
<organism evidence="3 4">
    <name type="scientific">Cuscuta epithymum</name>
    <dbReference type="NCBI Taxonomy" id="186058"/>
    <lineage>
        <taxon>Eukaryota</taxon>
        <taxon>Viridiplantae</taxon>
        <taxon>Streptophyta</taxon>
        <taxon>Embryophyta</taxon>
        <taxon>Tracheophyta</taxon>
        <taxon>Spermatophyta</taxon>
        <taxon>Magnoliopsida</taxon>
        <taxon>eudicotyledons</taxon>
        <taxon>Gunneridae</taxon>
        <taxon>Pentapetalae</taxon>
        <taxon>asterids</taxon>
        <taxon>lamiids</taxon>
        <taxon>Solanales</taxon>
        <taxon>Convolvulaceae</taxon>
        <taxon>Cuscuteae</taxon>
        <taxon>Cuscuta</taxon>
        <taxon>Cuscuta subgen. Cuscuta</taxon>
    </lineage>
</organism>
<feature type="signal peptide" evidence="2">
    <location>
        <begin position="1"/>
        <end position="26"/>
    </location>
</feature>
<dbReference type="FunFam" id="3.40.50.1820:FF:000072">
    <property type="entry name" value="Serine carboxypeptidase-like 19"/>
    <property type="match status" value="1"/>
</dbReference>